<reference evidence="17" key="2">
    <citation type="submission" date="2020-08" db="EMBL/GenBank/DDBJ databases">
        <title>Repair of an attenuated low passage murine cytomegalovirus bacterial artificial chromosome identifies a novel spiced gene essential for salivary gland tropism.</title>
        <authorList>
            <person name="Redwood A.J."/>
            <person name="Masters L.L."/>
            <person name="Chan B."/>
            <person name="Leary S."/>
            <person name="Forbes C."/>
            <person name="Jonjic S."/>
            <person name="Juranic Lisnic V."/>
            <person name="Lisnic B."/>
            <person name="Smith L.M."/>
        </authorList>
    </citation>
    <scope>NUCLEOTIDE SEQUENCE</scope>
</reference>
<dbReference type="HAMAP" id="MF_04044">
    <property type="entry name" value="HSV_LTP"/>
    <property type="match status" value="1"/>
</dbReference>
<dbReference type="PROSITE" id="PS51521">
    <property type="entry name" value="HTUSP"/>
    <property type="match status" value="1"/>
</dbReference>
<keyword evidence="8" id="KW-0378">Hydrolase</keyword>
<accession>B3UX03</accession>
<keyword evidence="3" id="KW-0945">Host-virus interaction</keyword>
<evidence type="ECO:0000259" key="15">
    <source>
        <dbReference type="PROSITE" id="PS51521"/>
    </source>
</evidence>
<evidence type="ECO:0000256" key="1">
    <source>
        <dbReference type="ARBA" id="ARBA00022562"/>
    </source>
</evidence>
<keyword evidence="12" id="KW-1035">Host cytoplasm</keyword>
<dbReference type="InterPro" id="IPR038765">
    <property type="entry name" value="Papain-like_cys_pep_sf"/>
</dbReference>
<evidence type="ECO:0000256" key="2">
    <source>
        <dbReference type="ARBA" id="ARBA00022580"/>
    </source>
</evidence>
<keyword evidence="13" id="KW-0175">Coiled coil</keyword>
<protein>
    <submittedName>
        <fullName evidence="16">Large tegument protein</fullName>
    </submittedName>
</protein>
<name>B3UX03_MUHV1</name>
<dbReference type="Pfam" id="PF04843">
    <property type="entry name" value="Herpes_teg_N"/>
    <property type="match status" value="1"/>
</dbReference>
<feature type="coiled-coil region" evidence="13">
    <location>
        <begin position="1189"/>
        <end position="1220"/>
    </location>
</feature>
<evidence type="ECO:0000256" key="6">
    <source>
        <dbReference type="ARBA" id="ARBA00022737"/>
    </source>
</evidence>
<feature type="region of interest" description="Disordered" evidence="14">
    <location>
        <begin position="1420"/>
        <end position="1440"/>
    </location>
</feature>
<evidence type="ECO:0000256" key="10">
    <source>
        <dbReference type="ARBA" id="ARBA00022844"/>
    </source>
</evidence>
<dbReference type="EMBL" id="EU579859">
    <property type="protein sequence ID" value="ACE95234.1"/>
    <property type="molecule type" value="Genomic_DNA"/>
</dbReference>
<feature type="region of interest" description="Disordered" evidence="14">
    <location>
        <begin position="228"/>
        <end position="302"/>
    </location>
</feature>
<keyword evidence="4" id="KW-1130">Modulation of host ubiquitin pathway by virus</keyword>
<dbReference type="SUPFAM" id="SSF54001">
    <property type="entry name" value="Cysteine proteinases"/>
    <property type="match status" value="1"/>
</dbReference>
<keyword evidence="5" id="KW-0645">Protease</keyword>
<keyword evidence="2" id="KW-0920">Virion tegument</keyword>
<reference evidence="16 18" key="1">
    <citation type="journal article" date="2008" name="J. Virol.">
        <title>Laboratory strains of murine cytomegalovirus are genetically similar to but phenotypically distinct from wild strains of virus.</title>
        <authorList>
            <person name="Smith L.M."/>
            <person name="McWhorter A.R."/>
            <person name="Masters L.L."/>
            <person name="Shellam G.R."/>
            <person name="Redwood A.J."/>
        </authorList>
    </citation>
    <scope>NUCLEOTIDE SEQUENCE [LARGE SCALE GENOMIC DNA]</scope>
    <source>
        <strain evidence="16">G4</strain>
    </source>
</reference>
<feature type="coiled-coil region" evidence="13">
    <location>
        <begin position="614"/>
        <end position="687"/>
    </location>
</feature>
<dbReference type="GO" id="GO:0006508">
    <property type="term" value="P:proteolysis"/>
    <property type="evidence" value="ECO:0007669"/>
    <property type="project" value="UniProtKB-KW"/>
</dbReference>
<evidence type="ECO:0000256" key="7">
    <source>
        <dbReference type="ARBA" id="ARBA00022786"/>
    </source>
</evidence>
<organism evidence="16 18">
    <name type="scientific">Muromegalovirus G4</name>
    <dbReference type="NCBI Taxonomy" id="524650"/>
    <lineage>
        <taxon>Viruses</taxon>
        <taxon>Duplodnaviria</taxon>
        <taxon>Heunggongvirae</taxon>
        <taxon>Peploviricota</taxon>
        <taxon>Herviviricetes</taxon>
        <taxon>Herpesvirales</taxon>
        <taxon>Orthoherpesviridae</taxon>
        <taxon>Betaherpesvirinae</taxon>
        <taxon>Muromegalovirus</taxon>
        <taxon>Muromegalovirus muridbeta1</taxon>
        <taxon>Murid herpesvirus 1</taxon>
    </lineage>
</organism>
<keyword evidence="6" id="KW-0677">Repeat</keyword>
<evidence type="ECO:0000313" key="18">
    <source>
        <dbReference type="Proteomes" id="UP000104165"/>
    </source>
</evidence>
<dbReference type="Proteomes" id="UP000104165">
    <property type="component" value="Segment"/>
</dbReference>
<gene>
    <name evidence="16" type="primary">M48</name>
</gene>
<evidence type="ECO:0000256" key="4">
    <source>
        <dbReference type="ARBA" id="ARBA00022662"/>
    </source>
</evidence>
<dbReference type="GO" id="GO:0039648">
    <property type="term" value="P:symbiont-mediated perturbation of host ubiquitin-like protein modification"/>
    <property type="evidence" value="ECO:0007669"/>
    <property type="project" value="UniProtKB-KW"/>
</dbReference>
<evidence type="ECO:0000256" key="14">
    <source>
        <dbReference type="SAM" id="MobiDB-lite"/>
    </source>
</evidence>
<feature type="region of interest" description="Disordered" evidence="14">
    <location>
        <begin position="2036"/>
        <end position="2074"/>
    </location>
</feature>
<keyword evidence="9" id="KW-0788">Thiol protease</keyword>
<evidence type="ECO:0000256" key="9">
    <source>
        <dbReference type="ARBA" id="ARBA00022807"/>
    </source>
</evidence>
<dbReference type="InterPro" id="IPR006928">
    <property type="entry name" value="Herpes_teg_USP"/>
</dbReference>
<evidence type="ECO:0000313" key="16">
    <source>
        <dbReference type="EMBL" id="ACE95234.1"/>
    </source>
</evidence>
<evidence type="ECO:0000256" key="11">
    <source>
        <dbReference type="ARBA" id="ARBA00022876"/>
    </source>
</evidence>
<feature type="compositionally biased region" description="Basic and acidic residues" evidence="14">
    <location>
        <begin position="2054"/>
        <end position="2063"/>
    </location>
</feature>
<keyword evidence="11" id="KW-1127">Modulation of host ubiquitin pathway by viral deubiquitinase</keyword>
<dbReference type="Gene3D" id="3.90.70.120">
    <property type="match status" value="1"/>
</dbReference>
<dbReference type="InterPro" id="IPR034702">
    <property type="entry name" value="HSV_LTP"/>
</dbReference>
<evidence type="ECO:0000256" key="13">
    <source>
        <dbReference type="SAM" id="Coils"/>
    </source>
</evidence>
<sequence>MKIVRASRDQSAPVYGPRAGSQCMSNCFTFLHTCYLMGIDPVLDTTSLDAVLDSGARLDAIADEKVKRQALTDHPYRLGTEIPTVIETPAGITGHALSRPFNGTAETQDLGGYKCLGILDFLTYARGKPLPVYIIVTVGVHTRGVIVARGATYVFDPHTTDLSAEAAVYVCDDFTEAISALSFFGAMIGDFYYDAVLVYFTRCRTTLISPSELLVQIMDQYKDPDIDASVMSGSGGGGGPSISSSAASASASVSPLPSGAASDGVTNGAGAQTSSKSGKKRRAPDVPPQQKGTAKTLRRSRRPIRLPERLSEVIVEDVQTIEHFRTATQSLPVKPPQEWTMYCGEEPFYRQYFVDVGRQLLAHAIDTYVSLDKTTDESAVQRFESLMGLSDELDAVIAAARATELSAPPLYKTYLSQRVSASAVTRTDRLLASKILALFEEGSATDFETVSSWLRELLQQLPVENTTTTEAKIAAFVAQHPIPGERAFVCLRNSQVKSLGELLSVKRETLKVKYMENDATYRKILDAISKLGLASNAAAAIQSADTSHLDSEQLASLAQAAEAYAQSAYESCQAKMTELLSTNHNRILTGSLPDSDIAAVLAAFKAVSENVRALREAELLKSQVHVQLAQLTEDLLYLQTAEVKLEVTPSAEIKKLRAEYETARKQISDEEMRIKELIENMEDMITDSSSSSPPPPEMLDMLRTQIEEVESMTVDEQDARRADKVLGKLSTLDEAEAKATEFAQSLSTVNIPSLNEIKGVKMLKSVLETNADLRRAYVQAVTGMLENALKQLAEGNLPSDDTMSRITALAEQLPTGRQVRADLLDSTDIVSQMSRRLRYAANQKNSTQSLEDVLNFFSENDDMIRKLLKTSWGKPVATVYRRVQVEYDRKMEELRESEWLKRVKETDIDSPQTLERLLKTAPNETILAKHAPDMHARLKKRMQSEAEKRTADMKRLYEEMRKKVDTDLKVVSDSFSSQTPSMFSSIDLKSCGTSLVRLTKEDRKAAIATFNANLTKSLNSLLASLVTVETATIAAILKGADPEATSSTGSGGGGADRQKHTSTLENNISTLLDWQQKVLLPETERDLLTIAHLLTALTHMRKNWRNPAAAFSSTPHTAAYRNFAELANEIESRRTETLARYKSKYAELNASIHDNTKANDVTIKPEDTFTAAFRDTVKAMAAPFSTELQARLQTRENELKDELSDLNVKLKTKLERYLAKRSSQDARWRDLITQHRIRLPEGLDVDTNRLRTDTVVTLNGIIRSAATTLPYITAKRGLEWTTEFILAAIEEKKDADPGMFAQLATLLDNSQAIARKIEEKIVYNTKVEAEMLETAPEHTRESLSNLQLMLGQLEAKRVVGGEARYKILSDAILTKQNKLAFAEDLEKLSARYFELARDIRSSKYGLDFDAQLQKTSLLKSEIGQHKKDPPSPGEEVGLPEESTTAAKISISSLLLGIAALEKYIVAHRTLLDNFVSSQPLISQAENIPALVGGPGEDDKPGQEPFDWTRIDLSRLSACDVSTALYRGTDVFGERRVMTARGIQLYLYATHGNFVFEAFSHVRGTKGLLNSSSGGGNGSGASSRQKDQQNATVTRRYRSVTVLASIAATLQTFWSEISRYDIRELLVESGGGPESAADQRDRRLNTVMNLKLFVYVMTVAWSEATPPVEPGSPEATHALEVSLLDFSTLMAALHPEYVYAITTQPVDATLRGLIARLDRRTVDAAMNTQENPPPYDMRELKAFCLDTKQWTQEDIRPQMWMSDLVKQICTSHPRNRDASTSTKLFLYMLATKVLPRDILRCLWVQFRPAYASSIASLEELVSALCDSFFRIYGTTSETVSARLKTGEKVERQVVLRHKPTMSLLDEFSQQEAVLDYILGSYVFAIPMTVGIHVTNIVNGRYRLIVRHLENLPSDPDFVKVVRSRDLSFDRFGWSYTVQNPVERSWFSLQEDRLRHLLTNPPQQDRTPLVVYDSNTNYAVNAMMPPLKAPPAASRVHLTVKNPFSTMRMIPHEDEGDDAATSETPFTSLPINIDFLRRDPPRLKRASGDSSSSVPAEDRDPDARPQDSVPDQSLSEPLFSQTKVSSIVPKDAVTTLSNESISQTFQIHPFRALSSAIMAAIEILQETRLQLDTFESDMCEAIRRIKILYLH</sequence>
<evidence type="ECO:0000256" key="8">
    <source>
        <dbReference type="ARBA" id="ARBA00022801"/>
    </source>
</evidence>
<feature type="domain" description="Peptidase C76" evidence="15">
    <location>
        <begin position="3"/>
        <end position="223"/>
    </location>
</feature>
<keyword evidence="1" id="KW-1048">Host nucleus</keyword>
<dbReference type="GO" id="GO:0044423">
    <property type="term" value="C:virion component"/>
    <property type="evidence" value="ECO:0007669"/>
    <property type="project" value="UniProtKB-KW"/>
</dbReference>
<evidence type="ECO:0000256" key="3">
    <source>
        <dbReference type="ARBA" id="ARBA00022581"/>
    </source>
</evidence>
<keyword evidence="7" id="KW-0833">Ubl conjugation pathway</keyword>
<proteinExistence type="inferred from homology"/>
<keyword evidence="10" id="KW-0946">Virion</keyword>
<dbReference type="GO" id="GO:0004843">
    <property type="term" value="F:cysteine-type deubiquitinase activity"/>
    <property type="evidence" value="ECO:0007669"/>
    <property type="project" value="InterPro"/>
</dbReference>
<feature type="region of interest" description="Disordered" evidence="14">
    <location>
        <begin position="1569"/>
        <end position="1591"/>
    </location>
</feature>
<evidence type="ECO:0000256" key="5">
    <source>
        <dbReference type="ARBA" id="ARBA00022670"/>
    </source>
</evidence>
<dbReference type="EMBL" id="MT886700">
    <property type="protein sequence ID" value="QNL29197.1"/>
    <property type="molecule type" value="Genomic_DNA"/>
</dbReference>
<evidence type="ECO:0000313" key="17">
    <source>
        <dbReference type="EMBL" id="QNL29197.1"/>
    </source>
</evidence>
<feature type="compositionally biased region" description="Low complexity" evidence="14">
    <location>
        <begin position="241"/>
        <end position="262"/>
    </location>
</feature>
<evidence type="ECO:0000256" key="12">
    <source>
        <dbReference type="ARBA" id="ARBA00023200"/>
    </source>
</evidence>